<accession>A0ABR8W243</accession>
<name>A0ABR8W243_9MICO</name>
<dbReference type="InterPro" id="IPR046231">
    <property type="entry name" value="DUF6264"/>
</dbReference>
<dbReference type="EMBL" id="JACSPX010000001">
    <property type="protein sequence ID" value="MBD8011103.1"/>
    <property type="molecule type" value="Genomic_DNA"/>
</dbReference>
<feature type="compositionally biased region" description="Low complexity" evidence="1">
    <location>
        <begin position="30"/>
        <end position="50"/>
    </location>
</feature>
<evidence type="ECO:0000313" key="3">
    <source>
        <dbReference type="EMBL" id="MBD8011103.1"/>
    </source>
</evidence>
<evidence type="ECO:0000313" key="4">
    <source>
        <dbReference type="Proteomes" id="UP000611521"/>
    </source>
</evidence>
<feature type="transmembrane region" description="Helical" evidence="2">
    <location>
        <begin position="136"/>
        <end position="159"/>
    </location>
</feature>
<feature type="region of interest" description="Disordered" evidence="1">
    <location>
        <begin position="1"/>
        <end position="50"/>
    </location>
</feature>
<sequence>MSIERPQYGEYASPEEQRARAGLPPLGADPVASAPEPAPTAARPTAPSAPARPMGRLVTLVLLGFGLVNVLSSIPQFVNMASTLNDSMQMIGIDGEFTNYAAARTWGVVAVVVLLVGYAVTAWLSLRQLKRGRSAWWIPLVGFVITMSLVSGCISVVMFSDPAFTTGLLTPPVE</sequence>
<dbReference type="Proteomes" id="UP000611521">
    <property type="component" value="Unassembled WGS sequence"/>
</dbReference>
<feature type="transmembrane region" description="Helical" evidence="2">
    <location>
        <begin position="105"/>
        <end position="124"/>
    </location>
</feature>
<gene>
    <name evidence="3" type="ORF">H9633_02170</name>
</gene>
<organism evidence="3 4">
    <name type="scientific">Microbacterium commune</name>
    <dbReference type="NCBI Taxonomy" id="2762219"/>
    <lineage>
        <taxon>Bacteria</taxon>
        <taxon>Bacillati</taxon>
        <taxon>Actinomycetota</taxon>
        <taxon>Actinomycetes</taxon>
        <taxon>Micrococcales</taxon>
        <taxon>Microbacteriaceae</taxon>
        <taxon>Microbacterium</taxon>
    </lineage>
</organism>
<dbReference type="Pfam" id="PF19779">
    <property type="entry name" value="DUF6264"/>
    <property type="match status" value="1"/>
</dbReference>
<protein>
    <submittedName>
        <fullName evidence="3">Uncharacterized protein</fullName>
    </submittedName>
</protein>
<reference evidence="3 4" key="1">
    <citation type="submission" date="2020-08" db="EMBL/GenBank/DDBJ databases">
        <title>A Genomic Blueprint of the Chicken Gut Microbiome.</title>
        <authorList>
            <person name="Gilroy R."/>
            <person name="Ravi A."/>
            <person name="Getino M."/>
            <person name="Pursley I."/>
            <person name="Horton D.L."/>
            <person name="Alikhan N.-F."/>
            <person name="Baker D."/>
            <person name="Gharbi K."/>
            <person name="Hall N."/>
            <person name="Watson M."/>
            <person name="Adriaenssens E.M."/>
            <person name="Foster-Nyarko E."/>
            <person name="Jarju S."/>
            <person name="Secka A."/>
            <person name="Antonio M."/>
            <person name="Oren A."/>
            <person name="Chaudhuri R."/>
            <person name="La Ragione R.M."/>
            <person name="Hildebrand F."/>
            <person name="Pallen M.J."/>
        </authorList>
    </citation>
    <scope>NUCLEOTIDE SEQUENCE [LARGE SCALE GENOMIC DNA]</scope>
    <source>
        <strain evidence="3 4">Re1</strain>
    </source>
</reference>
<comment type="caution">
    <text evidence="3">The sequence shown here is derived from an EMBL/GenBank/DDBJ whole genome shotgun (WGS) entry which is preliminary data.</text>
</comment>
<evidence type="ECO:0000256" key="1">
    <source>
        <dbReference type="SAM" id="MobiDB-lite"/>
    </source>
</evidence>
<keyword evidence="2" id="KW-0472">Membrane</keyword>
<keyword evidence="2" id="KW-1133">Transmembrane helix</keyword>
<keyword evidence="4" id="KW-1185">Reference proteome</keyword>
<proteinExistence type="predicted"/>
<evidence type="ECO:0000256" key="2">
    <source>
        <dbReference type="SAM" id="Phobius"/>
    </source>
</evidence>
<feature type="transmembrane region" description="Helical" evidence="2">
    <location>
        <begin position="57"/>
        <end position="78"/>
    </location>
</feature>
<dbReference type="RefSeq" id="WP_191711925.1">
    <property type="nucleotide sequence ID" value="NZ_JACSPX010000001.1"/>
</dbReference>
<keyword evidence="2" id="KW-0812">Transmembrane</keyword>